<dbReference type="EMBL" id="JBEPAZ010000032">
    <property type="protein sequence ID" value="MER6431749.1"/>
    <property type="molecule type" value="Genomic_DNA"/>
</dbReference>
<proteinExistence type="predicted"/>
<feature type="transmembrane region" description="Helical" evidence="2">
    <location>
        <begin position="184"/>
        <end position="204"/>
    </location>
</feature>
<feature type="transmembrane region" description="Helical" evidence="2">
    <location>
        <begin position="72"/>
        <end position="96"/>
    </location>
</feature>
<name>A0ABV1UDH8_9ACTN</name>
<evidence type="ECO:0000313" key="3">
    <source>
        <dbReference type="EMBL" id="MER6431749.1"/>
    </source>
</evidence>
<reference evidence="3 4" key="1">
    <citation type="submission" date="2024-06" db="EMBL/GenBank/DDBJ databases">
        <title>The Natural Products Discovery Center: Release of the First 8490 Sequenced Strains for Exploring Actinobacteria Biosynthetic Diversity.</title>
        <authorList>
            <person name="Kalkreuter E."/>
            <person name="Kautsar S.A."/>
            <person name="Yang D."/>
            <person name="Bader C.D."/>
            <person name="Teijaro C.N."/>
            <person name="Fluegel L."/>
            <person name="Davis C.M."/>
            <person name="Simpson J.R."/>
            <person name="Lauterbach L."/>
            <person name="Steele A.D."/>
            <person name="Gui C."/>
            <person name="Meng S."/>
            <person name="Li G."/>
            <person name="Viehrig K."/>
            <person name="Ye F."/>
            <person name="Su P."/>
            <person name="Kiefer A.F."/>
            <person name="Nichols A."/>
            <person name="Cepeda A.J."/>
            <person name="Yan W."/>
            <person name="Fan B."/>
            <person name="Jiang Y."/>
            <person name="Adhikari A."/>
            <person name="Zheng C.-J."/>
            <person name="Schuster L."/>
            <person name="Cowan T.M."/>
            <person name="Smanski M.J."/>
            <person name="Chevrette M.G."/>
            <person name="De Carvalho L.P.S."/>
            <person name="Shen B."/>
        </authorList>
    </citation>
    <scope>NUCLEOTIDE SEQUENCE [LARGE SCALE GENOMIC DNA]</scope>
    <source>
        <strain evidence="3 4">NPDC001166</strain>
    </source>
</reference>
<keyword evidence="2" id="KW-0812">Transmembrane</keyword>
<feature type="region of interest" description="Disordered" evidence="1">
    <location>
        <begin position="328"/>
        <end position="364"/>
    </location>
</feature>
<feature type="transmembrane region" description="Helical" evidence="2">
    <location>
        <begin position="127"/>
        <end position="148"/>
    </location>
</feature>
<protein>
    <recommendedName>
        <fullName evidence="5">Integral membrane protein</fullName>
    </recommendedName>
</protein>
<feature type="transmembrane region" description="Helical" evidence="2">
    <location>
        <begin position="243"/>
        <end position="261"/>
    </location>
</feature>
<gene>
    <name evidence="3" type="ORF">ABT272_29090</name>
</gene>
<evidence type="ECO:0008006" key="5">
    <source>
        <dbReference type="Google" id="ProtNLM"/>
    </source>
</evidence>
<evidence type="ECO:0000256" key="1">
    <source>
        <dbReference type="SAM" id="MobiDB-lite"/>
    </source>
</evidence>
<keyword evidence="4" id="KW-1185">Reference proteome</keyword>
<dbReference type="Proteomes" id="UP001470023">
    <property type="component" value="Unassembled WGS sequence"/>
</dbReference>
<organism evidence="3 4">
    <name type="scientific">Streptomyces sp. 900105245</name>
    <dbReference type="NCBI Taxonomy" id="3154379"/>
    <lineage>
        <taxon>Bacteria</taxon>
        <taxon>Bacillati</taxon>
        <taxon>Actinomycetota</taxon>
        <taxon>Actinomycetes</taxon>
        <taxon>Kitasatosporales</taxon>
        <taxon>Streptomycetaceae</taxon>
        <taxon>Streptomyces</taxon>
    </lineage>
</organism>
<accession>A0ABV1UDH8</accession>
<comment type="caution">
    <text evidence="3">The sequence shown here is derived from an EMBL/GenBank/DDBJ whole genome shotgun (WGS) entry which is preliminary data.</text>
</comment>
<feature type="transmembrane region" description="Helical" evidence="2">
    <location>
        <begin position="216"/>
        <end position="237"/>
    </location>
</feature>
<sequence length="364" mass="38888">MTTLLEARYRAVLRLLPAYYRREREEEMVETYLWDIDRATQDQSRPTFGEVASVAALAVRSRLGGPGAPRRYVLLGSSARHFALFAVLLQAAAAVVDRSLELTWAFTRGAEGRHLFLTGFTGRSPSATVFAVLTWTLPLLWTVAWFALVHGRPRLARSAALGAALPTLWPLLGPLVADTVPPDPLYGTATALLAWLSALTLCAAQHRDAPPTRSPLGSPGQVLLACCVVMGASVVLFPYTADAVWAPATGFVVGAVGWLLWRTRGTDRTSPGAALALAALGLLILAVRLAALRPWLHVPGARSSAAASGRRRRSPCSSRPWRWWAAGISPGAEGGCPDRRPLSAGTPGAAAAAAARHGSRRRPY</sequence>
<dbReference type="RefSeq" id="WP_352064770.1">
    <property type="nucleotide sequence ID" value="NZ_JBEPAZ010000032.1"/>
</dbReference>
<feature type="transmembrane region" description="Helical" evidence="2">
    <location>
        <begin position="273"/>
        <end position="296"/>
    </location>
</feature>
<evidence type="ECO:0000313" key="4">
    <source>
        <dbReference type="Proteomes" id="UP001470023"/>
    </source>
</evidence>
<keyword evidence="2" id="KW-0472">Membrane</keyword>
<feature type="transmembrane region" description="Helical" evidence="2">
    <location>
        <begin position="155"/>
        <end position="172"/>
    </location>
</feature>
<keyword evidence="2" id="KW-1133">Transmembrane helix</keyword>
<evidence type="ECO:0000256" key="2">
    <source>
        <dbReference type="SAM" id="Phobius"/>
    </source>
</evidence>